<gene>
    <name evidence="1" type="ORF">JDV02_008199</name>
</gene>
<protein>
    <submittedName>
        <fullName evidence="1">Uncharacterized protein</fullName>
    </submittedName>
</protein>
<evidence type="ECO:0000313" key="2">
    <source>
        <dbReference type="Proteomes" id="UP000829364"/>
    </source>
</evidence>
<dbReference type="Proteomes" id="UP000829364">
    <property type="component" value="Chromosome 8"/>
</dbReference>
<dbReference type="EMBL" id="CP086361">
    <property type="protein sequence ID" value="UNI22299.1"/>
    <property type="molecule type" value="Genomic_DNA"/>
</dbReference>
<dbReference type="GeneID" id="72070147"/>
<sequence length="60" mass="6668">MCCNANVDNNSVSIIMADCSRPSLWRCCHCEVGWFSMALDASCPSCLNYRCDNCQFSFGS</sequence>
<dbReference type="OrthoDB" id="4971056at2759"/>
<name>A0A9Q8QJQ0_9HYPO</name>
<organism evidence="1 2">
    <name type="scientific">Purpureocillium takamizusanense</name>
    <dbReference type="NCBI Taxonomy" id="2060973"/>
    <lineage>
        <taxon>Eukaryota</taxon>
        <taxon>Fungi</taxon>
        <taxon>Dikarya</taxon>
        <taxon>Ascomycota</taxon>
        <taxon>Pezizomycotina</taxon>
        <taxon>Sordariomycetes</taxon>
        <taxon>Hypocreomycetidae</taxon>
        <taxon>Hypocreales</taxon>
        <taxon>Ophiocordycipitaceae</taxon>
        <taxon>Purpureocillium</taxon>
    </lineage>
</organism>
<keyword evidence="2" id="KW-1185">Reference proteome</keyword>
<dbReference type="AlphaFoldDB" id="A0A9Q8QJQ0"/>
<reference evidence="1" key="1">
    <citation type="submission" date="2021-11" db="EMBL/GenBank/DDBJ databases">
        <title>Purpureocillium_takamizusanense_genome.</title>
        <authorList>
            <person name="Nguyen N.-H."/>
        </authorList>
    </citation>
    <scope>NUCLEOTIDE SEQUENCE</scope>
    <source>
        <strain evidence="1">PT3</strain>
    </source>
</reference>
<evidence type="ECO:0000313" key="1">
    <source>
        <dbReference type="EMBL" id="UNI22299.1"/>
    </source>
</evidence>
<dbReference type="RefSeq" id="XP_047845780.1">
    <property type="nucleotide sequence ID" value="XM_047989775.1"/>
</dbReference>
<dbReference type="KEGG" id="ptkz:JDV02_008199"/>
<proteinExistence type="predicted"/>
<accession>A0A9Q8QJQ0</accession>